<evidence type="ECO:0000259" key="5">
    <source>
        <dbReference type="Pfam" id="PF18962"/>
    </source>
</evidence>
<evidence type="ECO:0000256" key="4">
    <source>
        <dbReference type="ARBA" id="ARBA00022801"/>
    </source>
</evidence>
<reference evidence="6 7" key="1">
    <citation type="submission" date="2015-11" db="EMBL/GenBank/DDBJ databases">
        <title>Description and complete genome sequence of a novel strain predominating in hypersaline microbial mats and representing a new family of the Bacteriodetes phylum.</title>
        <authorList>
            <person name="Spring S."/>
            <person name="Bunk B."/>
            <person name="Sproer C."/>
            <person name="Klenk H.-P."/>
        </authorList>
    </citation>
    <scope>NUCLEOTIDE SEQUENCE [LARGE SCALE GENOMIC DNA]</scope>
    <source>
        <strain evidence="6 7">L21-Spi-D4</strain>
    </source>
</reference>
<dbReference type="EC" id="3.1.-.-" evidence="6"/>
<organism evidence="6 7">
    <name type="scientific">Salinivirga cyanobacteriivorans</name>
    <dbReference type="NCBI Taxonomy" id="1307839"/>
    <lineage>
        <taxon>Bacteria</taxon>
        <taxon>Pseudomonadati</taxon>
        <taxon>Bacteroidota</taxon>
        <taxon>Bacteroidia</taxon>
        <taxon>Bacteroidales</taxon>
        <taxon>Salinivirgaceae</taxon>
        <taxon>Salinivirga</taxon>
    </lineage>
</organism>
<keyword evidence="7" id="KW-1185">Reference proteome</keyword>
<protein>
    <submittedName>
        <fullName evidence="6">Extracellular ribonuclease</fullName>
        <ecNumber evidence="6">3.1.-.-</ecNumber>
    </submittedName>
</protein>
<dbReference type="InterPro" id="IPR014755">
    <property type="entry name" value="Cu-Rt/internalin_Ig-like"/>
</dbReference>
<dbReference type="STRING" id="1307839.L21SP5_01991"/>
<dbReference type="InterPro" id="IPR007346">
    <property type="entry name" value="Endonuclease-I"/>
</dbReference>
<evidence type="ECO:0000256" key="2">
    <source>
        <dbReference type="ARBA" id="ARBA00022722"/>
    </source>
</evidence>
<dbReference type="GO" id="GO:0016787">
    <property type="term" value="F:hydrolase activity"/>
    <property type="evidence" value="ECO:0007669"/>
    <property type="project" value="UniProtKB-KW"/>
</dbReference>
<dbReference type="InterPro" id="IPR044925">
    <property type="entry name" value="His-Me_finger_sf"/>
</dbReference>
<evidence type="ECO:0000313" key="7">
    <source>
        <dbReference type="Proteomes" id="UP000064893"/>
    </source>
</evidence>
<dbReference type="KEGG" id="blq:L21SP5_01991"/>
<dbReference type="Pfam" id="PF18962">
    <property type="entry name" value="Por_Secre_tail"/>
    <property type="match status" value="1"/>
</dbReference>
<keyword evidence="4 6" id="KW-0378">Hydrolase</keyword>
<proteinExistence type="inferred from homology"/>
<feature type="domain" description="Secretion system C-terminal sorting" evidence="5">
    <location>
        <begin position="652"/>
        <end position="723"/>
    </location>
</feature>
<keyword evidence="2" id="KW-0540">Nuclease</keyword>
<dbReference type="EMBL" id="CP013118">
    <property type="protein sequence ID" value="ALO15630.1"/>
    <property type="molecule type" value="Genomic_DNA"/>
</dbReference>
<name>A0A0S2I021_9BACT</name>
<dbReference type="Pfam" id="PF04231">
    <property type="entry name" value="Endonuclease_1"/>
    <property type="match status" value="1"/>
</dbReference>
<dbReference type="AlphaFoldDB" id="A0A0S2I021"/>
<dbReference type="SUPFAM" id="SSF54060">
    <property type="entry name" value="His-Me finger endonucleases"/>
    <property type="match status" value="1"/>
</dbReference>
<dbReference type="Proteomes" id="UP000064893">
    <property type="component" value="Chromosome"/>
</dbReference>
<dbReference type="NCBIfam" id="TIGR04183">
    <property type="entry name" value="Por_Secre_tail"/>
    <property type="match status" value="1"/>
</dbReference>
<dbReference type="CDD" id="cd04486">
    <property type="entry name" value="YhcR_OBF_like"/>
    <property type="match status" value="1"/>
</dbReference>
<evidence type="ECO:0000256" key="3">
    <source>
        <dbReference type="ARBA" id="ARBA00022729"/>
    </source>
</evidence>
<dbReference type="OrthoDB" id="9770276at2"/>
<keyword evidence="3" id="KW-0732">Signal</keyword>
<gene>
    <name evidence="6" type="primary">bsn_1</name>
    <name evidence="6" type="ORF">L21SP5_01991</name>
</gene>
<dbReference type="PANTHER" id="PTHR33607:SF2">
    <property type="entry name" value="ENDONUCLEASE-1"/>
    <property type="match status" value="1"/>
</dbReference>
<dbReference type="Gene3D" id="2.60.40.1220">
    <property type="match status" value="1"/>
</dbReference>
<evidence type="ECO:0000313" key="6">
    <source>
        <dbReference type="EMBL" id="ALO15630.1"/>
    </source>
</evidence>
<dbReference type="InterPro" id="IPR026444">
    <property type="entry name" value="Secre_tail"/>
</dbReference>
<sequence>MWVFTIKYQNMKNILLIVVLFMTMQLTAQPTGYYNGTEGKTGTELKDALNDIISGHMEWAYFYASDIFLQSDADPETPGNVITVYKGSSVDGTNYGTGGDYLNREHVWAKSHGQFDTELPTGGDAHNLKPSDGSVNVARSNKDFDNCQATGTQHDEATGCYYTSVAWEPRDEVKGDIARIIFYMATRYEGENGEVDLEVNDQVENSPQPLHGRLSALLQWNEQDPPDAFERNRNNAIFGYQQNRNPFIDNPEWVNMIWDGAAANSISIADVSQSQEMIFTGDAVNIAATITGTGTIGATLYWGTDIESMTNTVTMNASGDEYTAQIPAQASETDIYYTIEATDDNGSYQSVPYTYHVEANFTGTIQTIAEVQGEQATTPLEGQEVTVTGVVTANFGEGFFIQDGSGPWSGIYVYDVMNPQIGDSVILTGTVTEYYDLTEIVEVTDYYLISRANELPATETIQISDLDEAYESVVIKIAGAECTNTDLGYGMWEINDGTGSMAVHNTQIHEIEPSLGTIYDISGPLKWDFGEWKIELRGAFDTQSGDHTAPSVNEVTVNSATSLKITFSEIPEESSALNLANYSVNNGISVTDASIGYPLTNVILTIDELTEGDYEITISGVEDGSGNVMETQTVAFSFGTGLESFENHSFRIYPNPTDNGKVTLDGIKNVTQIQITDAAGRLVKSRTNTKGNNSITINNLNDGIYFITLTTDTQKQFVSKLIVR</sequence>
<dbReference type="PANTHER" id="PTHR33607">
    <property type="entry name" value="ENDONUCLEASE-1"/>
    <property type="match status" value="1"/>
</dbReference>
<evidence type="ECO:0000256" key="1">
    <source>
        <dbReference type="ARBA" id="ARBA00006429"/>
    </source>
</evidence>
<accession>A0A0S2I021</accession>
<dbReference type="PATRIC" id="fig|1307839.3.peg.2106"/>
<comment type="similarity">
    <text evidence="1">Belongs to the EndA/NucM nuclease family.</text>
</comment>
<dbReference type="GO" id="GO:0004518">
    <property type="term" value="F:nuclease activity"/>
    <property type="evidence" value="ECO:0007669"/>
    <property type="project" value="UniProtKB-KW"/>
</dbReference>